<comment type="caution">
    <text evidence="1">The sequence shown here is derived from an EMBL/GenBank/DDBJ whole genome shotgun (WGS) entry which is preliminary data.</text>
</comment>
<dbReference type="Pfam" id="PF05721">
    <property type="entry name" value="PhyH"/>
    <property type="match status" value="1"/>
</dbReference>
<dbReference type="AlphaFoldDB" id="A0A2W1NF38"/>
<gene>
    <name evidence="1" type="ORF">CBW46_000390</name>
</gene>
<dbReference type="PANTHER" id="PTHR20883:SF48">
    <property type="entry name" value="ECTOINE DIOXYGENASE"/>
    <property type="match status" value="1"/>
</dbReference>
<reference evidence="1" key="1">
    <citation type="submission" date="2018-06" db="EMBL/GenBank/DDBJ databases">
        <title>Paenibacillus xerothermodurans sp. nov. an extremely dry heat resistant spore forming bacterium isolated from the soil of Cape Canaveral, Florida.</title>
        <authorList>
            <person name="Seuylemezian A."/>
            <person name="Kaur N."/>
            <person name="Patil P."/>
            <person name="Patil P."/>
            <person name="Mayilraj S."/>
            <person name="Vaishampayan P."/>
        </authorList>
    </citation>
    <scope>NUCLEOTIDE SEQUENCE [LARGE SCALE GENOMIC DNA]</scope>
    <source>
        <strain evidence="1">ATCC 27380</strain>
    </source>
</reference>
<evidence type="ECO:0000313" key="1">
    <source>
        <dbReference type="EMBL" id="PZE22290.1"/>
    </source>
</evidence>
<keyword evidence="1" id="KW-0560">Oxidoreductase</keyword>
<protein>
    <submittedName>
        <fullName evidence="1">Phytanoyl-CoA dioxygenase</fullName>
    </submittedName>
</protein>
<dbReference type="GO" id="GO:0005506">
    <property type="term" value="F:iron ion binding"/>
    <property type="evidence" value="ECO:0007669"/>
    <property type="project" value="UniProtKB-ARBA"/>
</dbReference>
<dbReference type="GO" id="GO:0016706">
    <property type="term" value="F:2-oxoglutarate-dependent dioxygenase activity"/>
    <property type="evidence" value="ECO:0007669"/>
    <property type="project" value="UniProtKB-ARBA"/>
</dbReference>
<dbReference type="OrthoDB" id="976214at2"/>
<dbReference type="PANTHER" id="PTHR20883">
    <property type="entry name" value="PHYTANOYL-COA DIOXYGENASE DOMAIN CONTAINING 1"/>
    <property type="match status" value="1"/>
</dbReference>
<proteinExistence type="predicted"/>
<keyword evidence="2" id="KW-1185">Reference proteome</keyword>
<organism evidence="1 2">
    <name type="scientific">Paenibacillus xerothermodurans</name>
    <dbReference type="NCBI Taxonomy" id="1977292"/>
    <lineage>
        <taxon>Bacteria</taxon>
        <taxon>Bacillati</taxon>
        <taxon>Bacillota</taxon>
        <taxon>Bacilli</taxon>
        <taxon>Bacillales</taxon>
        <taxon>Paenibacillaceae</taxon>
        <taxon>Paenibacillus</taxon>
    </lineage>
</organism>
<dbReference type="SUPFAM" id="SSF51197">
    <property type="entry name" value="Clavaminate synthase-like"/>
    <property type="match status" value="1"/>
</dbReference>
<keyword evidence="1" id="KW-0223">Dioxygenase</keyword>
<dbReference type="Proteomes" id="UP000214746">
    <property type="component" value="Unassembled WGS sequence"/>
</dbReference>
<name>A0A2W1NF38_PAEXE</name>
<evidence type="ECO:0000313" key="2">
    <source>
        <dbReference type="Proteomes" id="UP000214746"/>
    </source>
</evidence>
<accession>A0A2W1NF38</accession>
<dbReference type="EMBL" id="NHRJ02000001">
    <property type="protein sequence ID" value="PZE22290.1"/>
    <property type="molecule type" value="Genomic_DNA"/>
</dbReference>
<sequence length="260" mass="29736">MSAQQKITNMQDALHALEVDDNILTAEEKKELDEQGYAIFHDFIEPEWLEQLRETYEMLMKKEGDDAGKEFRQEAGTRRLSDLINKGEVFDGIYTHPKILAVTHYVIGRDFKVNSINGRDALPGQGHQALHADWGTRKEGEGNHIVNTLWLLDDFTPDNGATRVVPTNHKLFGKPSDYVEDLSAPHPDEKLIIAKAGTVVAYNAHMWHGGTENRTSQTRRVLHPSFIAREFPQQYNQRELLRKTTYDRISPAARYLLDVE</sequence>
<dbReference type="Gene3D" id="2.60.120.620">
    <property type="entry name" value="q2cbj1_9rhob like domain"/>
    <property type="match status" value="1"/>
</dbReference>
<dbReference type="RefSeq" id="WP_089198062.1">
    <property type="nucleotide sequence ID" value="NZ_NHRJ02000001.1"/>
</dbReference>
<dbReference type="InterPro" id="IPR008775">
    <property type="entry name" value="Phytyl_CoA_dOase-like"/>
</dbReference>